<reference evidence="1" key="1">
    <citation type="journal article" date="2020" name="Stud. Mycol.">
        <title>101 Dothideomycetes genomes: a test case for predicting lifestyles and emergence of pathogens.</title>
        <authorList>
            <person name="Haridas S."/>
            <person name="Albert R."/>
            <person name="Binder M."/>
            <person name="Bloem J."/>
            <person name="Labutti K."/>
            <person name="Salamov A."/>
            <person name="Andreopoulos B."/>
            <person name="Baker S."/>
            <person name="Barry K."/>
            <person name="Bills G."/>
            <person name="Bluhm B."/>
            <person name="Cannon C."/>
            <person name="Castanera R."/>
            <person name="Culley D."/>
            <person name="Daum C."/>
            <person name="Ezra D."/>
            <person name="Gonzalez J."/>
            <person name="Henrissat B."/>
            <person name="Kuo A."/>
            <person name="Liang C."/>
            <person name="Lipzen A."/>
            <person name="Lutzoni F."/>
            <person name="Magnuson J."/>
            <person name="Mondo S."/>
            <person name="Nolan M."/>
            <person name="Ohm R."/>
            <person name="Pangilinan J."/>
            <person name="Park H.-J."/>
            <person name="Ramirez L."/>
            <person name="Alfaro M."/>
            <person name="Sun H."/>
            <person name="Tritt A."/>
            <person name="Yoshinaga Y."/>
            <person name="Zwiers L.-H."/>
            <person name="Turgeon B."/>
            <person name="Goodwin S."/>
            <person name="Spatafora J."/>
            <person name="Crous P."/>
            <person name="Grigoriev I."/>
        </authorList>
    </citation>
    <scope>NUCLEOTIDE SEQUENCE</scope>
    <source>
        <strain evidence="1">CBS 113818</strain>
    </source>
</reference>
<organism evidence="1 2">
    <name type="scientific">Ophiobolus disseminans</name>
    <dbReference type="NCBI Taxonomy" id="1469910"/>
    <lineage>
        <taxon>Eukaryota</taxon>
        <taxon>Fungi</taxon>
        <taxon>Dikarya</taxon>
        <taxon>Ascomycota</taxon>
        <taxon>Pezizomycotina</taxon>
        <taxon>Dothideomycetes</taxon>
        <taxon>Pleosporomycetidae</taxon>
        <taxon>Pleosporales</taxon>
        <taxon>Pleosporineae</taxon>
        <taxon>Phaeosphaeriaceae</taxon>
        <taxon>Ophiobolus</taxon>
    </lineage>
</organism>
<evidence type="ECO:0000313" key="2">
    <source>
        <dbReference type="Proteomes" id="UP000799424"/>
    </source>
</evidence>
<evidence type="ECO:0000313" key="1">
    <source>
        <dbReference type="EMBL" id="KAF2831649.1"/>
    </source>
</evidence>
<protein>
    <submittedName>
        <fullName evidence="1">Uncharacterized protein</fullName>
    </submittedName>
</protein>
<dbReference type="AlphaFoldDB" id="A0A6A7AG47"/>
<proteinExistence type="predicted"/>
<gene>
    <name evidence="1" type="ORF">CC86DRAFT_366964</name>
</gene>
<sequence>MLSLLQEAISTQAGVLASTTSNILEHDHLDRLPVESPCAQQRTIPRMAILVTFIGLTLLTTMDDPLNDHLDRLPTELNCAVASSLTATLIDFERTVPCRQMQNSCMVNLILTTWRTAAPATLSQHYPTIGTSVHRPINIALFGFVAAPTTCRATKLSNQFPS</sequence>
<dbReference type="Proteomes" id="UP000799424">
    <property type="component" value="Unassembled WGS sequence"/>
</dbReference>
<name>A0A6A7AG47_9PLEO</name>
<dbReference type="EMBL" id="MU006218">
    <property type="protein sequence ID" value="KAF2831649.1"/>
    <property type="molecule type" value="Genomic_DNA"/>
</dbReference>
<keyword evidence="2" id="KW-1185">Reference proteome</keyword>
<accession>A0A6A7AG47</accession>